<evidence type="ECO:0000256" key="5">
    <source>
        <dbReference type="ARBA" id="ARBA00022908"/>
    </source>
</evidence>
<dbReference type="InterPro" id="IPR022169">
    <property type="entry name" value="DUF3701"/>
</dbReference>
<organism evidence="12 13">
    <name type="scientific">Burkholderia savannae</name>
    <dbReference type="NCBI Taxonomy" id="1637837"/>
    <lineage>
        <taxon>Bacteria</taxon>
        <taxon>Pseudomonadati</taxon>
        <taxon>Pseudomonadota</taxon>
        <taxon>Betaproteobacteria</taxon>
        <taxon>Burkholderiales</taxon>
        <taxon>Burkholderiaceae</taxon>
        <taxon>Burkholderia</taxon>
        <taxon>pseudomallei group</taxon>
    </lineage>
</organism>
<dbReference type="PROSITE" id="PS51898">
    <property type="entry name" value="TYR_RECOMBINASE"/>
    <property type="match status" value="1"/>
</dbReference>
<comment type="subcellular location">
    <subcellularLocation>
        <location evidence="1">Cytoplasm</location>
    </subcellularLocation>
</comment>
<evidence type="ECO:0000259" key="10">
    <source>
        <dbReference type="PROSITE" id="PS51898"/>
    </source>
</evidence>
<accession>A0ABR5T9Y2</accession>
<evidence type="ECO:0000256" key="9">
    <source>
        <dbReference type="PROSITE-ProRule" id="PRU01248"/>
    </source>
</evidence>
<protein>
    <submittedName>
        <fullName evidence="12">Integrase</fullName>
    </submittedName>
</protein>
<name>A0ABR5T9Y2_9BURK</name>
<keyword evidence="5" id="KW-0229">DNA integration</keyword>
<keyword evidence="13" id="KW-1185">Reference proteome</keyword>
<dbReference type="InterPro" id="IPR002104">
    <property type="entry name" value="Integrase_catalytic"/>
</dbReference>
<dbReference type="InterPro" id="IPR044068">
    <property type="entry name" value="CB"/>
</dbReference>
<evidence type="ECO:0000256" key="1">
    <source>
        <dbReference type="ARBA" id="ARBA00004496"/>
    </source>
</evidence>
<keyword evidence="4" id="KW-0159">Chromosome partition</keyword>
<feature type="domain" description="Tyr recombinase" evidence="10">
    <location>
        <begin position="460"/>
        <end position="696"/>
    </location>
</feature>
<proteinExistence type="predicted"/>
<dbReference type="InterPro" id="IPR013762">
    <property type="entry name" value="Integrase-like_cat_sf"/>
</dbReference>
<evidence type="ECO:0000256" key="3">
    <source>
        <dbReference type="ARBA" id="ARBA00022618"/>
    </source>
</evidence>
<dbReference type="InterPro" id="IPR050090">
    <property type="entry name" value="Tyrosine_recombinase_XerCD"/>
</dbReference>
<dbReference type="InterPro" id="IPR011010">
    <property type="entry name" value="DNA_brk_join_enz"/>
</dbReference>
<dbReference type="CDD" id="cd00397">
    <property type="entry name" value="DNA_BRE_C"/>
    <property type="match status" value="1"/>
</dbReference>
<comment type="caution">
    <text evidence="12">The sequence shown here is derived from an EMBL/GenBank/DDBJ whole genome shotgun (WGS) entry which is preliminary data.</text>
</comment>
<keyword evidence="2" id="KW-0963">Cytoplasm</keyword>
<keyword evidence="6 9" id="KW-0238">DNA-binding</keyword>
<dbReference type="Pfam" id="PF12482">
    <property type="entry name" value="DUF3701"/>
    <property type="match status" value="1"/>
</dbReference>
<evidence type="ECO:0000256" key="8">
    <source>
        <dbReference type="ARBA" id="ARBA00023306"/>
    </source>
</evidence>
<evidence type="ECO:0000256" key="7">
    <source>
        <dbReference type="ARBA" id="ARBA00023172"/>
    </source>
</evidence>
<evidence type="ECO:0000313" key="13">
    <source>
        <dbReference type="Proteomes" id="UP000070255"/>
    </source>
</evidence>
<dbReference type="PANTHER" id="PTHR30349">
    <property type="entry name" value="PHAGE INTEGRASE-RELATED"/>
    <property type="match status" value="1"/>
</dbReference>
<evidence type="ECO:0000256" key="4">
    <source>
        <dbReference type="ARBA" id="ARBA00022829"/>
    </source>
</evidence>
<dbReference type="Gene3D" id="1.10.150.130">
    <property type="match status" value="1"/>
</dbReference>
<keyword evidence="8" id="KW-0131">Cell cycle</keyword>
<keyword evidence="3" id="KW-0132">Cell division</keyword>
<dbReference type="Pfam" id="PF00589">
    <property type="entry name" value="Phage_integrase"/>
    <property type="match status" value="1"/>
</dbReference>
<reference evidence="12 13" key="1">
    <citation type="submission" date="2015-11" db="EMBL/GenBank/DDBJ databases">
        <authorList>
            <person name="Sahl J."/>
            <person name="Wagner D."/>
            <person name="Keim P."/>
        </authorList>
    </citation>
    <scope>NUCLEOTIDE SEQUENCE [LARGE SCALE GENOMIC DNA]</scope>
    <source>
        <strain evidence="12 13">BDU18</strain>
    </source>
</reference>
<dbReference type="Gene3D" id="1.10.443.10">
    <property type="entry name" value="Intergrase catalytic core"/>
    <property type="match status" value="1"/>
</dbReference>
<evidence type="ECO:0000313" key="12">
    <source>
        <dbReference type="EMBL" id="KWZ39929.1"/>
    </source>
</evidence>
<dbReference type="PROSITE" id="PS51900">
    <property type="entry name" value="CB"/>
    <property type="match status" value="1"/>
</dbReference>
<dbReference type="InterPro" id="IPR010998">
    <property type="entry name" value="Integrase_recombinase_N"/>
</dbReference>
<dbReference type="SUPFAM" id="SSF56349">
    <property type="entry name" value="DNA breaking-rejoining enzymes"/>
    <property type="match status" value="1"/>
</dbReference>
<gene>
    <name evidence="12" type="ORF">WS72_18905</name>
</gene>
<keyword evidence="7" id="KW-0233">DNA recombination</keyword>
<feature type="domain" description="Core-binding (CB)" evidence="11">
    <location>
        <begin position="317"/>
        <end position="423"/>
    </location>
</feature>
<dbReference type="EMBL" id="LNJQ01000002">
    <property type="protein sequence ID" value="KWZ39929.1"/>
    <property type="molecule type" value="Genomic_DNA"/>
</dbReference>
<dbReference type="Proteomes" id="UP000070255">
    <property type="component" value="Unassembled WGS sequence"/>
</dbReference>
<evidence type="ECO:0000256" key="6">
    <source>
        <dbReference type="ARBA" id="ARBA00023125"/>
    </source>
</evidence>
<evidence type="ECO:0000259" key="11">
    <source>
        <dbReference type="PROSITE" id="PS51900"/>
    </source>
</evidence>
<dbReference type="RefSeq" id="WP_060822443.1">
    <property type="nucleotide sequence ID" value="NZ_LNJQ01000002.1"/>
</dbReference>
<dbReference type="PANTHER" id="PTHR30349:SF77">
    <property type="entry name" value="TYROSINE RECOMBINASE XERC"/>
    <property type="match status" value="1"/>
</dbReference>
<evidence type="ECO:0000256" key="2">
    <source>
        <dbReference type="ARBA" id="ARBA00022490"/>
    </source>
</evidence>
<sequence length="709" mass="78615">MPIADDPDVLDVEFRDLPAAPNRVTMPASKRKSRTRQAQREAAAQRRIGLQHLAFFRGYLEGLDLAELADQYLEFGRDARKAAATRSWLVTSFVAAARKRQDFATARLLAIRPAALAATAPAAPSLEDFATQHDPDGFYTEKELLELFAAQQTGANAGSGATLRRQQRNARLRARQMAALDALSRLVVEDPKPDHHVLGWFDTVVALRLSDVGLTTIGKLVETINAVGYRWYRRVPRLGEVGARRISAWLAHYEDVGGLQLTAGALTHPSERTLSRPTLTAGPVTAIVPLERFLLPPELDGSRGAHRNLLKNNSRANNDREAIEFWLADYENPHTRARYRTEAERLLLWAIFVKRKPLSSLDTDDARDYINGFLVDPQPAAQWVMTGTAPRDALEWRPFRGPLSVKSRQDALSALKKFFAELVDAQYLDHNAFAKIRVFSGYTHDSAGNERRVAAKSRLQIERGLTTDAWLFAMHVLDTMPDTVAAARTRFVLGFAYSTGLRRAELCGAFTDDVQERYAGPELGTIRLLRVVGKRAKERFVPLVPAMLKLLGDYLESRGLPRDPLACPAATPLIPALLSNAEVGQIRRAANASESDTEAELANRARQTGPIHPHQLYKTIKQFFATATAAALGEDSPHARAFSTASPHWLRHTFVSHALANGMSLESARNFAGHDSLDTTSIYATAELGRQYQEAETFLRLATKQRNGL</sequence>